<dbReference type="AlphaFoldDB" id="A0A6M1LR13"/>
<dbReference type="Proteomes" id="UP000475385">
    <property type="component" value="Unassembled WGS sequence"/>
</dbReference>
<accession>A0A6M1LR13</accession>
<dbReference type="RefSeq" id="WP_164696777.1">
    <property type="nucleotide sequence ID" value="NZ_JAAIKB010000011.1"/>
</dbReference>
<comment type="caution">
    <text evidence="1">The sequence shown here is derived from an EMBL/GenBank/DDBJ whole genome shotgun (WGS) entry which is preliminary data.</text>
</comment>
<proteinExistence type="predicted"/>
<keyword evidence="2" id="KW-1185">Reference proteome</keyword>
<reference evidence="1 2" key="1">
    <citation type="submission" date="2020-02" db="EMBL/GenBank/DDBJ databases">
        <authorList>
            <person name="Kim H.M."/>
            <person name="Jeon C.O."/>
        </authorList>
    </citation>
    <scope>NUCLEOTIDE SEQUENCE [LARGE SCALE GENOMIC DNA]</scope>
    <source>
        <strain evidence="1 2">PeD5</strain>
    </source>
</reference>
<sequence length="247" mass="27120">MIPWDSAFPGLIIDPRTVDRETLEPRPVKFGIRADFLWATRLALTRIASKPVGHDLLGLISKRCRGIGATGPMTCRVMLGEDTVLEKNGVPDMTRYAQGAIENSYASLSLDINEPYEVLEAQTRRKFQRSRMVAGVPMRMSGGGFSAFACWNPFINYDLHSVVTLGVPTPGFVALAHEPVHALHILSGDHPRHDDPMREVLLEEARTIGCGRFAGARVCENAIRREHGIPLRGFYATPGDCAASVLA</sequence>
<protein>
    <submittedName>
        <fullName evidence="1">Uncharacterized protein</fullName>
    </submittedName>
</protein>
<reference evidence="1 2" key="2">
    <citation type="submission" date="2020-03" db="EMBL/GenBank/DDBJ databases">
        <title>Roseomonas stagni sp. nov., isolated from pond water in Japan.</title>
        <authorList>
            <person name="Furuhata K."/>
            <person name="Miyamoto H."/>
            <person name="Goto K."/>
        </authorList>
    </citation>
    <scope>NUCLEOTIDE SEQUENCE [LARGE SCALE GENOMIC DNA]</scope>
    <source>
        <strain evidence="1 2">PeD5</strain>
    </source>
</reference>
<dbReference type="EMBL" id="JAAIKB010000011">
    <property type="protein sequence ID" value="NGM22861.1"/>
    <property type="molecule type" value="Genomic_DNA"/>
</dbReference>
<organism evidence="1 2">
    <name type="scientific">Falsiroseomonas algicola</name>
    <dbReference type="NCBI Taxonomy" id="2716930"/>
    <lineage>
        <taxon>Bacteria</taxon>
        <taxon>Pseudomonadati</taxon>
        <taxon>Pseudomonadota</taxon>
        <taxon>Alphaproteobacteria</taxon>
        <taxon>Acetobacterales</taxon>
        <taxon>Roseomonadaceae</taxon>
        <taxon>Falsiroseomonas</taxon>
    </lineage>
</organism>
<evidence type="ECO:0000313" key="2">
    <source>
        <dbReference type="Proteomes" id="UP000475385"/>
    </source>
</evidence>
<gene>
    <name evidence="1" type="ORF">G3576_22805</name>
</gene>
<name>A0A6M1LR13_9PROT</name>
<evidence type="ECO:0000313" key="1">
    <source>
        <dbReference type="EMBL" id="NGM22861.1"/>
    </source>
</evidence>